<name>A0A4R8A3Y1_9FIRM</name>
<dbReference type="Proteomes" id="UP000294743">
    <property type="component" value="Unassembled WGS sequence"/>
</dbReference>
<organism evidence="2 3">
    <name type="scientific">Breznakia blatticola</name>
    <dbReference type="NCBI Taxonomy" id="1754012"/>
    <lineage>
        <taxon>Bacteria</taxon>
        <taxon>Bacillati</taxon>
        <taxon>Bacillota</taxon>
        <taxon>Erysipelotrichia</taxon>
        <taxon>Erysipelotrichales</taxon>
        <taxon>Erysipelotrichaceae</taxon>
        <taxon>Breznakia</taxon>
    </lineage>
</organism>
<dbReference type="AlphaFoldDB" id="A0A4R8A3Y1"/>
<sequence length="173" mass="19456">MKKNRLLLISFVLSVVYIVYEVFYLTGLSPSSNSAEEVGTALGFMLIIPHFVVVIVAVLFNGLALFMNKRAFALTAGILYSVSIVLMPIYFMFVLVQTVFCYIAFAKMKTVPIEKVESQKTLDQRNSIPLVEVHKTEKDVNDEKPYIVILSCIILGLCIVVLLLLYCVYTLTK</sequence>
<keyword evidence="1" id="KW-1133">Transmembrane helix</keyword>
<feature type="transmembrane region" description="Helical" evidence="1">
    <location>
        <begin position="78"/>
        <end position="105"/>
    </location>
</feature>
<dbReference type="OrthoDB" id="1955310at2"/>
<evidence type="ECO:0000313" key="3">
    <source>
        <dbReference type="Proteomes" id="UP000294743"/>
    </source>
</evidence>
<feature type="transmembrane region" description="Helical" evidence="1">
    <location>
        <begin position="146"/>
        <end position="169"/>
    </location>
</feature>
<feature type="transmembrane region" description="Helical" evidence="1">
    <location>
        <begin position="7"/>
        <end position="26"/>
    </location>
</feature>
<keyword evidence="3" id="KW-1185">Reference proteome</keyword>
<protein>
    <submittedName>
        <fullName evidence="2">Uncharacterized protein</fullName>
    </submittedName>
</protein>
<feature type="transmembrane region" description="Helical" evidence="1">
    <location>
        <begin position="38"/>
        <end position="66"/>
    </location>
</feature>
<evidence type="ECO:0000256" key="1">
    <source>
        <dbReference type="SAM" id="Phobius"/>
    </source>
</evidence>
<dbReference type="RefSeq" id="WP_134168188.1">
    <property type="nucleotide sequence ID" value="NZ_SODD01000005.1"/>
</dbReference>
<reference evidence="2 3" key="1">
    <citation type="submission" date="2019-03" db="EMBL/GenBank/DDBJ databases">
        <title>Genomic Encyclopedia of Type Strains, Phase IV (KMG-IV): sequencing the most valuable type-strain genomes for metagenomic binning, comparative biology and taxonomic classification.</title>
        <authorList>
            <person name="Goeker M."/>
        </authorList>
    </citation>
    <scope>NUCLEOTIDE SEQUENCE [LARGE SCALE GENOMIC DNA]</scope>
    <source>
        <strain evidence="2 3">DSM 28867</strain>
    </source>
</reference>
<dbReference type="EMBL" id="SODD01000005">
    <property type="protein sequence ID" value="TDW25293.1"/>
    <property type="molecule type" value="Genomic_DNA"/>
</dbReference>
<keyword evidence="1" id="KW-0812">Transmembrane</keyword>
<gene>
    <name evidence="2" type="ORF">EDD63_10525</name>
</gene>
<evidence type="ECO:0000313" key="2">
    <source>
        <dbReference type="EMBL" id="TDW25293.1"/>
    </source>
</evidence>
<accession>A0A4R8A3Y1</accession>
<proteinExistence type="predicted"/>
<comment type="caution">
    <text evidence="2">The sequence shown here is derived from an EMBL/GenBank/DDBJ whole genome shotgun (WGS) entry which is preliminary data.</text>
</comment>
<keyword evidence="1" id="KW-0472">Membrane</keyword>